<organism evidence="1 2">
    <name type="scientific">Coccomyxa viridis</name>
    <dbReference type="NCBI Taxonomy" id="1274662"/>
    <lineage>
        <taxon>Eukaryota</taxon>
        <taxon>Viridiplantae</taxon>
        <taxon>Chlorophyta</taxon>
        <taxon>core chlorophytes</taxon>
        <taxon>Trebouxiophyceae</taxon>
        <taxon>Trebouxiophyceae incertae sedis</taxon>
        <taxon>Coccomyxaceae</taxon>
        <taxon>Coccomyxa</taxon>
    </lineage>
</organism>
<sequence>MLRCARDQLQEVLASIACISSIKYRTVLIKMDDWQHELLSLTLDFTGPGGMEERQREGIAAVSQSIGALRFAPWMLKPVNSLLMLSRDEEPHVLLPAEGRG</sequence>
<gene>
    <name evidence="1" type="primary">g579</name>
    <name evidence="1" type="ORF">VP750_LOCUS507</name>
</gene>
<dbReference type="EMBL" id="CAXHTA020000001">
    <property type="protein sequence ID" value="CAL5218848.1"/>
    <property type="molecule type" value="Genomic_DNA"/>
</dbReference>
<protein>
    <submittedName>
        <fullName evidence="1">G579 protein</fullName>
    </submittedName>
</protein>
<evidence type="ECO:0000313" key="2">
    <source>
        <dbReference type="Proteomes" id="UP001497392"/>
    </source>
</evidence>
<accession>A0ABP1FLA1</accession>
<reference evidence="1 2" key="1">
    <citation type="submission" date="2024-06" db="EMBL/GenBank/DDBJ databases">
        <authorList>
            <person name="Kraege A."/>
            <person name="Thomma B."/>
        </authorList>
    </citation>
    <scope>NUCLEOTIDE SEQUENCE [LARGE SCALE GENOMIC DNA]</scope>
</reference>
<comment type="caution">
    <text evidence="1">The sequence shown here is derived from an EMBL/GenBank/DDBJ whole genome shotgun (WGS) entry which is preliminary data.</text>
</comment>
<dbReference type="Proteomes" id="UP001497392">
    <property type="component" value="Unassembled WGS sequence"/>
</dbReference>
<proteinExistence type="predicted"/>
<evidence type="ECO:0000313" key="1">
    <source>
        <dbReference type="EMBL" id="CAL5218848.1"/>
    </source>
</evidence>
<keyword evidence="2" id="KW-1185">Reference proteome</keyword>
<name>A0ABP1FLA1_9CHLO</name>